<feature type="transmembrane region" description="Helical" evidence="1">
    <location>
        <begin position="44"/>
        <end position="65"/>
    </location>
</feature>
<sequence>MQKSLIAFALLVLPLAGCMQDPASRGMAGAAAGALVADALDENMLAGAALGGLAGLATCGIELGLPPCRSRY</sequence>
<dbReference type="EMBL" id="JAANHS010000009">
    <property type="protein sequence ID" value="NHB77558.1"/>
    <property type="molecule type" value="Genomic_DNA"/>
</dbReference>
<accession>A0ABX0G8F3</accession>
<evidence type="ECO:0000256" key="1">
    <source>
        <dbReference type="SAM" id="Phobius"/>
    </source>
</evidence>
<gene>
    <name evidence="2" type="ORF">G8O29_12535</name>
</gene>
<keyword evidence="1" id="KW-0812">Transmembrane</keyword>
<proteinExistence type="predicted"/>
<dbReference type="Proteomes" id="UP001515660">
    <property type="component" value="Unassembled WGS sequence"/>
</dbReference>
<keyword evidence="1" id="KW-1133">Transmembrane helix</keyword>
<organism evidence="2 3">
    <name type="scientific">Rhodobacter calidifons</name>
    <dbReference type="NCBI Taxonomy" id="2715277"/>
    <lineage>
        <taxon>Bacteria</taxon>
        <taxon>Pseudomonadati</taxon>
        <taxon>Pseudomonadota</taxon>
        <taxon>Alphaproteobacteria</taxon>
        <taxon>Rhodobacterales</taxon>
        <taxon>Rhodobacter group</taxon>
        <taxon>Rhodobacter</taxon>
    </lineage>
</organism>
<name>A0ABX0G8F3_9RHOB</name>
<keyword evidence="1" id="KW-0472">Membrane</keyword>
<reference evidence="2 3" key="1">
    <citation type="journal article" date="2022" name="Microorganisms">
        <title>Genome Sequence and Characterization of a Xanthorhodopsin-Containing, Aerobic Anoxygenic Phototrophic Rhodobacter Species, Isolated from Mesophilic Conditions at Yellowstone National Park.</title>
        <authorList>
            <person name="Kyndt J.A."/>
            <person name="Robertson S."/>
            <person name="Shoffstall I.B."/>
            <person name="Ramaley R.F."/>
            <person name="Meyer T.E."/>
        </authorList>
    </citation>
    <scope>NUCLEOTIDE SEQUENCE [LARGE SCALE GENOMIC DNA]</scope>
    <source>
        <strain evidence="2 3">M37P</strain>
    </source>
</reference>
<evidence type="ECO:0000313" key="3">
    <source>
        <dbReference type="Proteomes" id="UP001515660"/>
    </source>
</evidence>
<comment type="caution">
    <text evidence="2">The sequence shown here is derived from an EMBL/GenBank/DDBJ whole genome shotgun (WGS) entry which is preliminary data.</text>
</comment>
<protein>
    <recommendedName>
        <fullName evidence="4">Glycine zipper domain-containing protein</fullName>
    </recommendedName>
</protein>
<evidence type="ECO:0008006" key="4">
    <source>
        <dbReference type="Google" id="ProtNLM"/>
    </source>
</evidence>
<keyword evidence="3" id="KW-1185">Reference proteome</keyword>
<evidence type="ECO:0000313" key="2">
    <source>
        <dbReference type="EMBL" id="NHB77558.1"/>
    </source>
</evidence>
<dbReference type="RefSeq" id="WP_166403583.1">
    <property type="nucleotide sequence ID" value="NZ_JAANHS010000009.1"/>
</dbReference>